<protein>
    <submittedName>
        <fullName evidence="2">Uncharacterized protein</fullName>
    </submittedName>
</protein>
<organism evidence="2 3">
    <name type="scientific">Leptidea sinapis</name>
    <dbReference type="NCBI Taxonomy" id="189913"/>
    <lineage>
        <taxon>Eukaryota</taxon>
        <taxon>Metazoa</taxon>
        <taxon>Ecdysozoa</taxon>
        <taxon>Arthropoda</taxon>
        <taxon>Hexapoda</taxon>
        <taxon>Insecta</taxon>
        <taxon>Pterygota</taxon>
        <taxon>Neoptera</taxon>
        <taxon>Endopterygota</taxon>
        <taxon>Lepidoptera</taxon>
        <taxon>Glossata</taxon>
        <taxon>Ditrysia</taxon>
        <taxon>Papilionoidea</taxon>
        <taxon>Pieridae</taxon>
        <taxon>Dismorphiinae</taxon>
        <taxon>Leptidea</taxon>
    </lineage>
</organism>
<keyword evidence="3" id="KW-1185">Reference proteome</keyword>
<dbReference type="EMBL" id="FZQP02000321">
    <property type="protein sequence ID" value="VVC88435.1"/>
    <property type="molecule type" value="Genomic_DNA"/>
</dbReference>
<name>A0A5E4PTV2_9NEOP</name>
<feature type="coiled-coil region" evidence="1">
    <location>
        <begin position="12"/>
        <end position="88"/>
    </location>
</feature>
<reference evidence="2 3" key="1">
    <citation type="submission" date="2017-07" db="EMBL/GenBank/DDBJ databases">
        <authorList>
            <person name="Talla V."/>
            <person name="Backstrom N."/>
        </authorList>
    </citation>
    <scope>NUCLEOTIDE SEQUENCE [LARGE SCALE GENOMIC DNA]</scope>
</reference>
<keyword evidence="1" id="KW-0175">Coiled coil</keyword>
<proteinExistence type="predicted"/>
<dbReference type="AlphaFoldDB" id="A0A5E4PTV2"/>
<evidence type="ECO:0000313" key="3">
    <source>
        <dbReference type="Proteomes" id="UP000324832"/>
    </source>
</evidence>
<gene>
    <name evidence="2" type="ORF">LSINAPIS_LOCUS1796</name>
</gene>
<sequence length="100" mass="12078">MNTQMMTRRATIKELESKLKTSLLELKKYKEEYTFLLRERSDCEEEMLVMNTKIASLKAELSEIHIQKMDLLDQRDRLQETIKQLDLNSDRRKAKIRFVR</sequence>
<dbReference type="Proteomes" id="UP000324832">
    <property type="component" value="Unassembled WGS sequence"/>
</dbReference>
<accession>A0A5E4PTV2</accession>
<evidence type="ECO:0000313" key="2">
    <source>
        <dbReference type="EMBL" id="VVC88435.1"/>
    </source>
</evidence>
<evidence type="ECO:0000256" key="1">
    <source>
        <dbReference type="SAM" id="Coils"/>
    </source>
</evidence>